<evidence type="ECO:0000256" key="2">
    <source>
        <dbReference type="ARBA" id="ARBA00004251"/>
    </source>
</evidence>
<dbReference type="FunFam" id="2.60.40.60:FF:000007">
    <property type="entry name" value="Protocadherin alpha 2"/>
    <property type="match status" value="1"/>
</dbReference>
<dbReference type="FunFam" id="2.60.40.60:FF:000001">
    <property type="entry name" value="Protocadherin alpha 2"/>
    <property type="match status" value="1"/>
</dbReference>
<comment type="subcellular location">
    <subcellularLocation>
        <location evidence="2">Cell membrane</location>
        <topology evidence="2">Single-pass type I membrane protein</topology>
    </subcellularLocation>
</comment>
<reference evidence="16 17" key="1">
    <citation type="journal article" date="2021" name="Sci. Rep.">
        <title>Chromosome anchoring in Senegalese sole (Solea senegalensis) reveals sex-associated markers and genome rearrangements in flatfish.</title>
        <authorList>
            <person name="Guerrero-Cozar I."/>
            <person name="Gomez-Garrido J."/>
            <person name="Berbel C."/>
            <person name="Martinez-Blanch J.F."/>
            <person name="Alioto T."/>
            <person name="Claros M.G."/>
            <person name="Gagnaire P.A."/>
            <person name="Manchado M."/>
        </authorList>
    </citation>
    <scope>NUCLEOTIDE SEQUENCE [LARGE SCALE GENOMIC DNA]</scope>
    <source>
        <strain evidence="16">Sse05_10M</strain>
    </source>
</reference>
<feature type="domain" description="Cadherin" evidence="15">
    <location>
        <begin position="232"/>
        <end position="336"/>
    </location>
</feature>
<keyword evidence="17" id="KW-1185">Reference proteome</keyword>
<feature type="transmembrane region" description="Helical" evidence="13">
    <location>
        <begin position="676"/>
        <end position="701"/>
    </location>
</feature>
<evidence type="ECO:0000256" key="1">
    <source>
        <dbReference type="ARBA" id="ARBA00003436"/>
    </source>
</evidence>
<feature type="domain" description="Cadherin" evidence="15">
    <location>
        <begin position="442"/>
        <end position="551"/>
    </location>
</feature>
<dbReference type="GO" id="GO:0005886">
    <property type="term" value="C:plasma membrane"/>
    <property type="evidence" value="ECO:0007669"/>
    <property type="project" value="UniProtKB-SubCell"/>
</dbReference>
<keyword evidence="11" id="KW-0325">Glycoprotein</keyword>
<keyword evidence="10 13" id="KW-0472">Membrane</keyword>
<dbReference type="GO" id="GO:0007156">
    <property type="term" value="P:homophilic cell adhesion via plasma membrane adhesion molecules"/>
    <property type="evidence" value="ECO:0007669"/>
    <property type="project" value="InterPro"/>
</dbReference>
<evidence type="ECO:0000256" key="4">
    <source>
        <dbReference type="ARBA" id="ARBA00022692"/>
    </source>
</evidence>
<dbReference type="EMBL" id="JAGKHQ010000004">
    <property type="protein sequence ID" value="KAG7518584.1"/>
    <property type="molecule type" value="Genomic_DNA"/>
</dbReference>
<dbReference type="InterPro" id="IPR050174">
    <property type="entry name" value="Protocadherin/Cadherin-CA"/>
</dbReference>
<dbReference type="Pfam" id="PF16492">
    <property type="entry name" value="Cadherin_C_2"/>
    <property type="match status" value="1"/>
</dbReference>
<name>A0AAV6SND1_SOLSE</name>
<dbReference type="FunFam" id="2.60.40.60:FF:000006">
    <property type="entry name" value="Protocadherin alpha 2"/>
    <property type="match status" value="1"/>
</dbReference>
<evidence type="ECO:0000256" key="9">
    <source>
        <dbReference type="ARBA" id="ARBA00022989"/>
    </source>
</evidence>
<dbReference type="Pfam" id="PF00028">
    <property type="entry name" value="Cadherin"/>
    <property type="match status" value="5"/>
</dbReference>
<dbReference type="GO" id="GO:0005509">
    <property type="term" value="F:calcium ion binding"/>
    <property type="evidence" value="ECO:0007669"/>
    <property type="project" value="UniProtKB-UniRule"/>
</dbReference>
<evidence type="ECO:0000313" key="17">
    <source>
        <dbReference type="Proteomes" id="UP000693946"/>
    </source>
</evidence>
<evidence type="ECO:0000256" key="12">
    <source>
        <dbReference type="PROSITE-ProRule" id="PRU00043"/>
    </source>
</evidence>
<feature type="domain" description="Cadherin" evidence="15">
    <location>
        <begin position="337"/>
        <end position="441"/>
    </location>
</feature>
<evidence type="ECO:0000259" key="15">
    <source>
        <dbReference type="PROSITE" id="PS50268"/>
    </source>
</evidence>
<dbReference type="Pfam" id="PF08266">
    <property type="entry name" value="Cadherin_2"/>
    <property type="match status" value="1"/>
</dbReference>
<evidence type="ECO:0000256" key="13">
    <source>
        <dbReference type="SAM" id="Phobius"/>
    </source>
</evidence>
<evidence type="ECO:0000256" key="3">
    <source>
        <dbReference type="ARBA" id="ARBA00022475"/>
    </source>
</evidence>
<dbReference type="InterPro" id="IPR013164">
    <property type="entry name" value="Cadherin_N"/>
</dbReference>
<dbReference type="Proteomes" id="UP000693946">
    <property type="component" value="Linkage Group LG12"/>
</dbReference>
<proteinExistence type="predicted"/>
<dbReference type="SMART" id="SM00112">
    <property type="entry name" value="CA"/>
    <property type="match status" value="6"/>
</dbReference>
<dbReference type="CDD" id="cd11304">
    <property type="entry name" value="Cadherin_repeat"/>
    <property type="match status" value="5"/>
</dbReference>
<evidence type="ECO:0000256" key="7">
    <source>
        <dbReference type="ARBA" id="ARBA00022837"/>
    </source>
</evidence>
<evidence type="ECO:0000313" key="16">
    <source>
        <dbReference type="EMBL" id="KAG7518584.1"/>
    </source>
</evidence>
<dbReference type="PROSITE" id="PS00232">
    <property type="entry name" value="CADHERIN_1"/>
    <property type="match status" value="3"/>
</dbReference>
<evidence type="ECO:0000256" key="6">
    <source>
        <dbReference type="ARBA" id="ARBA00022737"/>
    </source>
</evidence>
<dbReference type="InterPro" id="IPR002126">
    <property type="entry name" value="Cadherin-like_dom"/>
</dbReference>
<evidence type="ECO:0000256" key="14">
    <source>
        <dbReference type="SAM" id="SignalP"/>
    </source>
</evidence>
<feature type="domain" description="Cadherin" evidence="15">
    <location>
        <begin position="566"/>
        <end position="663"/>
    </location>
</feature>
<keyword evidence="6" id="KW-0677">Repeat</keyword>
<dbReference type="PANTHER" id="PTHR24028:SF296">
    <property type="entry name" value="PROTOCADHERIN 1 GAMMA 11 PRECURSOR-RELATED"/>
    <property type="match status" value="1"/>
</dbReference>
<accession>A0AAV6SND1</accession>
<comment type="function">
    <text evidence="1">Potential calcium-dependent cell-adhesion protein. May be involved in the establishment and maintenance of specific neuronal connections in the brain.</text>
</comment>
<keyword evidence="7 12" id="KW-0106">Calcium</keyword>
<keyword evidence="9 13" id="KW-1133">Transmembrane helix</keyword>
<gene>
    <name evidence="16" type="ORF">JOB18_037828</name>
</gene>
<organism evidence="16 17">
    <name type="scientific">Solea senegalensis</name>
    <name type="common">Senegalese sole</name>
    <dbReference type="NCBI Taxonomy" id="28829"/>
    <lineage>
        <taxon>Eukaryota</taxon>
        <taxon>Metazoa</taxon>
        <taxon>Chordata</taxon>
        <taxon>Craniata</taxon>
        <taxon>Vertebrata</taxon>
        <taxon>Euteleostomi</taxon>
        <taxon>Actinopterygii</taxon>
        <taxon>Neopterygii</taxon>
        <taxon>Teleostei</taxon>
        <taxon>Neoteleostei</taxon>
        <taxon>Acanthomorphata</taxon>
        <taxon>Carangaria</taxon>
        <taxon>Pleuronectiformes</taxon>
        <taxon>Pleuronectoidei</taxon>
        <taxon>Soleidae</taxon>
        <taxon>Solea</taxon>
    </lineage>
</organism>
<keyword evidence="5 14" id="KW-0732">Signal</keyword>
<evidence type="ECO:0000256" key="10">
    <source>
        <dbReference type="ARBA" id="ARBA00023136"/>
    </source>
</evidence>
<keyword evidence="4 13" id="KW-0812">Transmembrane</keyword>
<dbReference type="PANTHER" id="PTHR24028">
    <property type="entry name" value="CADHERIN-87A"/>
    <property type="match status" value="1"/>
</dbReference>
<feature type="domain" description="Cadherin" evidence="15">
    <location>
        <begin position="123"/>
        <end position="231"/>
    </location>
</feature>
<evidence type="ECO:0000256" key="8">
    <source>
        <dbReference type="ARBA" id="ARBA00022889"/>
    </source>
</evidence>
<feature type="signal peptide" evidence="14">
    <location>
        <begin position="1"/>
        <end position="18"/>
    </location>
</feature>
<feature type="chain" id="PRO_5043641691" evidence="14">
    <location>
        <begin position="19"/>
        <end position="797"/>
    </location>
</feature>
<comment type="caution">
    <text evidence="16">The sequence shown here is derived from an EMBL/GenBank/DDBJ whole genome shotgun (WGS) entry which is preliminary data.</text>
</comment>
<dbReference type="InterPro" id="IPR020894">
    <property type="entry name" value="Cadherin_CS"/>
</dbReference>
<dbReference type="FunFam" id="2.60.40.60:FF:000004">
    <property type="entry name" value="Protocadherin 1 gamma 2"/>
    <property type="match status" value="1"/>
</dbReference>
<dbReference type="FunFam" id="2.60.40.60:FF:000002">
    <property type="entry name" value="Protocadherin alpha 2"/>
    <property type="match status" value="1"/>
</dbReference>
<evidence type="ECO:0000256" key="5">
    <source>
        <dbReference type="ARBA" id="ARBA00022729"/>
    </source>
</evidence>
<evidence type="ECO:0000256" key="11">
    <source>
        <dbReference type="ARBA" id="ARBA00023180"/>
    </source>
</evidence>
<dbReference type="AlphaFoldDB" id="A0AAV6SND1"/>
<dbReference type="PROSITE" id="PS50268">
    <property type="entry name" value="CADHERIN_2"/>
    <property type="match status" value="6"/>
</dbReference>
<keyword evidence="8" id="KW-0130">Cell adhesion</keyword>
<keyword evidence="3" id="KW-1003">Cell membrane</keyword>
<dbReference type="FunFam" id="2.60.40.60:FF:000129">
    <property type="entry name" value="protocadherin alpha-C2 isoform X1"/>
    <property type="match status" value="1"/>
</dbReference>
<protein>
    <submittedName>
        <fullName evidence="16">Protocadherin beta-16-like</fullName>
    </submittedName>
</protein>
<sequence>MNRQVLFICLHVLHSVVGQISYTIPEEMTKGSLVGNIAQDLGLEIKRLISGKAKIYTRNTDEYIELNRERGVLLVKERIDREALCTETTICALHFQILLENPMEFYSVTVQITDVNDNAPTFEQRRIAFKISESAITGVKFELEGAVDLDVGINGVHKYELKPTDNFALKLQNNADGNKNVEMVLQKPLDREKQEQISLVLTAVDGGEPQMSGTMLIVITVLDANDNAPVFTQSTYKATVTENSPKGTVVATVTATDADQGSNGKITYSIINTLENIRKMFEVNQENGEIILMSNIDFERSRHFQINIRATDEGGLTDSCKLIIDVQDMNDNKPEINIMSKSNVISEDAKVKTVVTMINIEDRDSSENGKVQCFINENVPFLLQTSTSNFYSLVTDSELDRERASEYNITVTCSDEGVPSLSSSVTLTLQISDVNDNAPVFERSSYEAYIVENNTPGLSIFTVKARDVDWNQNARVSYILEDSSVNGVPVSSYVSVSADSGVIHAVRSFDYEQIKYFHFRVKAQDGGSPPLSSNVTVKILIQDQNDNPPQVLYPVQTGGSVVGEMVPRSADVGYLVSKVVAVDVDSGQNAWLSYKLQKATDRALFEVGLQNGEIRTIRQVTDKDPVNQKLTVIVEDNGQPSRSATVIVNVAVADSFSEVMSEFTDFKQDKEYNDNLTFYLVLALAVVSFLFITCLVVIISVKIYRWRQSRVLYHSNLPVIPYYPPRYSDTLGGTGTLQHVYNYEVCRTTDSRKSDCKFGRAGSQNVLIMDPSSTATMQRIQSEKNILDEPDSPLEVS</sequence>
<dbReference type="InterPro" id="IPR032455">
    <property type="entry name" value="Cadherin_C"/>
</dbReference>
<feature type="domain" description="Cadherin" evidence="15">
    <location>
        <begin position="47"/>
        <end position="122"/>
    </location>
</feature>